<dbReference type="GO" id="GO:0097367">
    <property type="term" value="F:carbohydrate derivative binding"/>
    <property type="evidence" value="ECO:0007669"/>
    <property type="project" value="InterPro"/>
</dbReference>
<dbReference type="InterPro" id="IPR036388">
    <property type="entry name" value="WH-like_DNA-bd_sf"/>
</dbReference>
<dbReference type="GeneID" id="98915777"/>
<dbReference type="SUPFAM" id="SSF46689">
    <property type="entry name" value="Homeodomain-like"/>
    <property type="match status" value="1"/>
</dbReference>
<dbReference type="GO" id="GO:0003677">
    <property type="term" value="F:DNA binding"/>
    <property type="evidence" value="ECO:0007669"/>
    <property type="project" value="InterPro"/>
</dbReference>
<dbReference type="RefSeq" id="WP_066444856.1">
    <property type="nucleotide sequence ID" value="NZ_CAUWFI010000005.1"/>
</dbReference>
<dbReference type="PROSITE" id="PS51071">
    <property type="entry name" value="HTH_RPIR"/>
    <property type="match status" value="1"/>
</dbReference>
<feature type="domain" description="HTH rpiR-type" evidence="1">
    <location>
        <begin position="8"/>
        <end position="86"/>
    </location>
</feature>
<dbReference type="InterPro" id="IPR047640">
    <property type="entry name" value="RpiR-like"/>
</dbReference>
<gene>
    <name evidence="2" type="ORF">EDD60_11439</name>
</gene>
<comment type="caution">
    <text evidence="2">The sequence shown here is derived from an EMBL/GenBank/DDBJ whole genome shotgun (WGS) entry which is preliminary data.</text>
</comment>
<dbReference type="PANTHER" id="PTHR30514">
    <property type="entry name" value="GLUCOKINASE"/>
    <property type="match status" value="1"/>
</dbReference>
<sequence length="268" mass="31255">MNNENIKVTLKIRLSEYLFNIKKFDVNFIIAKVMLDRLYEFPDITIEEIAYLANTTPSSVTKFCKRIGYNGFTNIKSDAFFQNNNLEYISNHHTTPKEYYDTITNGLKNLYDSLYLLYDHKQIDKIAKQLSMAKKVCIIVGMHGFATANFFEEVMRPFDIIVYEINRNADLSIIEDCIHETDMCFIISLTGEWVEQRFSQINPKIMKEYQDKIVILTMQDNLSVPIKQIVSFPPNSYLYSSNIYSSSTEQSFFILLAAYLSQYKPSIQ</sequence>
<proteinExistence type="predicted"/>
<dbReference type="Proteomes" id="UP000295515">
    <property type="component" value="Unassembled WGS sequence"/>
</dbReference>
<dbReference type="InterPro" id="IPR000281">
    <property type="entry name" value="HTH_RpiR"/>
</dbReference>
<evidence type="ECO:0000259" key="1">
    <source>
        <dbReference type="PROSITE" id="PS51071"/>
    </source>
</evidence>
<keyword evidence="3" id="KW-1185">Reference proteome</keyword>
<reference evidence="2 3" key="1">
    <citation type="submission" date="2019-03" db="EMBL/GenBank/DDBJ databases">
        <title>Genomic Encyclopedia of Type Strains, Phase IV (KMG-IV): sequencing the most valuable type-strain genomes for metagenomic binning, comparative biology and taxonomic classification.</title>
        <authorList>
            <person name="Goeker M."/>
        </authorList>
    </citation>
    <scope>NUCLEOTIDE SEQUENCE [LARGE SCALE GENOMIC DNA]</scope>
    <source>
        <strain evidence="2 3">DSM 29487</strain>
    </source>
</reference>
<dbReference type="PANTHER" id="PTHR30514:SF10">
    <property type="entry name" value="MURR_RPIR FAMILY TRANSCRIPTIONAL REGULATOR"/>
    <property type="match status" value="1"/>
</dbReference>
<dbReference type="GO" id="GO:0003700">
    <property type="term" value="F:DNA-binding transcription factor activity"/>
    <property type="evidence" value="ECO:0007669"/>
    <property type="project" value="InterPro"/>
</dbReference>
<evidence type="ECO:0000313" key="2">
    <source>
        <dbReference type="EMBL" id="TCV97873.1"/>
    </source>
</evidence>
<dbReference type="AlphaFoldDB" id="A0A4R3Z238"/>
<protein>
    <submittedName>
        <fullName evidence="2">RpiR family transcriptional regulator</fullName>
    </submittedName>
</protein>
<dbReference type="EMBL" id="SMCQ01000014">
    <property type="protein sequence ID" value="TCV97873.1"/>
    <property type="molecule type" value="Genomic_DNA"/>
</dbReference>
<name>A0A4R3Z238_9FIRM</name>
<evidence type="ECO:0000313" key="3">
    <source>
        <dbReference type="Proteomes" id="UP000295515"/>
    </source>
</evidence>
<dbReference type="InterPro" id="IPR009057">
    <property type="entry name" value="Homeodomain-like_sf"/>
</dbReference>
<dbReference type="Pfam" id="PF01418">
    <property type="entry name" value="HTH_6"/>
    <property type="match status" value="1"/>
</dbReference>
<accession>A0A4R3Z238</accession>
<dbReference type="Gene3D" id="1.10.10.10">
    <property type="entry name" value="Winged helix-like DNA-binding domain superfamily/Winged helix DNA-binding domain"/>
    <property type="match status" value="1"/>
</dbReference>
<organism evidence="2 3">
    <name type="scientific">Longibaculum muris</name>
    <dbReference type="NCBI Taxonomy" id="1796628"/>
    <lineage>
        <taxon>Bacteria</taxon>
        <taxon>Bacillati</taxon>
        <taxon>Bacillota</taxon>
        <taxon>Erysipelotrichia</taxon>
        <taxon>Erysipelotrichales</taxon>
        <taxon>Coprobacillaceae</taxon>
        <taxon>Longibaculum</taxon>
    </lineage>
</organism>